<dbReference type="EMBL" id="JAMZFT010000001">
    <property type="protein sequence ID" value="MCP1336110.1"/>
    <property type="molecule type" value="Genomic_DNA"/>
</dbReference>
<dbReference type="PANTHER" id="PTHR40547:SF1">
    <property type="entry name" value="SLL0298 PROTEIN"/>
    <property type="match status" value="1"/>
</dbReference>
<evidence type="ECO:0000313" key="3">
    <source>
        <dbReference type="EMBL" id="MCP1336110.1"/>
    </source>
</evidence>
<sequence length="164" mass="17976">MRYVWHRVSRIQDTPHRVAIGVACGALASFTPYMGFHFILAGVLAWLVGGSLLASAFGTAVGNPFTFPFIWLASFNLGNVVLGRGTVEKLPVHPSFEVLMHRPMELLGPLLLPMTIGGIVLGTAAAALLYWPVRYVVGVYQVRRRAKLEARRRALLSTRAHPGE</sequence>
<gene>
    <name evidence="3" type="ORF">NJQ99_06815</name>
</gene>
<comment type="caution">
    <text evidence="3">The sequence shown here is derived from an EMBL/GenBank/DDBJ whole genome shotgun (WGS) entry which is preliminary data.</text>
</comment>
<name>A0A9J6PCU2_9PROT</name>
<dbReference type="Proteomes" id="UP001055804">
    <property type="component" value="Unassembled WGS sequence"/>
</dbReference>
<evidence type="ECO:0000313" key="4">
    <source>
        <dbReference type="Proteomes" id="UP001055804"/>
    </source>
</evidence>
<keyword evidence="1" id="KW-0472">Membrane</keyword>
<keyword evidence="1" id="KW-0812">Transmembrane</keyword>
<feature type="transmembrane region" description="Helical" evidence="1">
    <location>
        <begin position="38"/>
        <end position="59"/>
    </location>
</feature>
<feature type="domain" description="DUF2062" evidence="2">
    <location>
        <begin position="2"/>
        <end position="145"/>
    </location>
</feature>
<keyword evidence="1" id="KW-1133">Transmembrane helix</keyword>
<dbReference type="RefSeq" id="WP_269332024.1">
    <property type="nucleotide sequence ID" value="NZ_JAMZFT010000001.1"/>
</dbReference>
<evidence type="ECO:0000256" key="1">
    <source>
        <dbReference type="SAM" id="Phobius"/>
    </source>
</evidence>
<protein>
    <submittedName>
        <fullName evidence="3">DUF2062 domain-containing protein</fullName>
    </submittedName>
</protein>
<keyword evidence="4" id="KW-1185">Reference proteome</keyword>
<evidence type="ECO:0000259" key="2">
    <source>
        <dbReference type="Pfam" id="PF09835"/>
    </source>
</evidence>
<dbReference type="AlphaFoldDB" id="A0A9J6PCU2"/>
<dbReference type="PANTHER" id="PTHR40547">
    <property type="entry name" value="SLL0298 PROTEIN"/>
    <property type="match status" value="1"/>
</dbReference>
<organism evidence="3 4">
    <name type="scientific">Futiania mangrovi</name>
    <dbReference type="NCBI Taxonomy" id="2959716"/>
    <lineage>
        <taxon>Bacteria</taxon>
        <taxon>Pseudomonadati</taxon>
        <taxon>Pseudomonadota</taxon>
        <taxon>Alphaproteobacteria</taxon>
        <taxon>Futianiales</taxon>
        <taxon>Futianiaceae</taxon>
        <taxon>Futiania</taxon>
    </lineage>
</organism>
<accession>A0A9J6PCU2</accession>
<feature type="transmembrane region" description="Helical" evidence="1">
    <location>
        <begin position="106"/>
        <end position="131"/>
    </location>
</feature>
<proteinExistence type="predicted"/>
<dbReference type="InterPro" id="IPR018639">
    <property type="entry name" value="DUF2062"/>
</dbReference>
<reference evidence="3" key="1">
    <citation type="submission" date="2022-06" db="EMBL/GenBank/DDBJ databases">
        <title>Isolation and Genomics of Futiania mangrovii gen. nov., sp. nov., a Rare and Metabolically-versatile member in the Class Alphaproteobacteria.</title>
        <authorList>
            <person name="Liu L."/>
            <person name="Huang W.-C."/>
            <person name="Pan J."/>
            <person name="Li J."/>
            <person name="Huang Y."/>
            <person name="Du H."/>
            <person name="Liu Y."/>
            <person name="Li M."/>
        </authorList>
    </citation>
    <scope>NUCLEOTIDE SEQUENCE</scope>
    <source>
        <strain evidence="3">FT118</strain>
    </source>
</reference>
<dbReference type="Pfam" id="PF09835">
    <property type="entry name" value="DUF2062"/>
    <property type="match status" value="1"/>
</dbReference>